<dbReference type="InterPro" id="IPR001173">
    <property type="entry name" value="Glyco_trans_2-like"/>
</dbReference>
<dbReference type="RefSeq" id="WP_199020629.1">
    <property type="nucleotide sequence ID" value="NZ_JAELUP010000103.1"/>
</dbReference>
<dbReference type="CDD" id="cd00761">
    <property type="entry name" value="Glyco_tranf_GTA_type"/>
    <property type="match status" value="1"/>
</dbReference>
<feature type="domain" description="Glycosyltransferase 2-like" evidence="1">
    <location>
        <begin position="196"/>
        <end position="307"/>
    </location>
</feature>
<dbReference type="PANTHER" id="PTHR43685:SF2">
    <property type="entry name" value="GLYCOSYLTRANSFERASE 2-LIKE DOMAIN-CONTAINING PROTEIN"/>
    <property type="match status" value="1"/>
</dbReference>
<dbReference type="SUPFAM" id="SSF53448">
    <property type="entry name" value="Nucleotide-diphospho-sugar transferases"/>
    <property type="match status" value="1"/>
</dbReference>
<comment type="caution">
    <text evidence="2">The sequence shown here is derived from an EMBL/GenBank/DDBJ whole genome shotgun (WGS) entry which is preliminary data.</text>
</comment>
<sequence>MIVFVLNDTQTPAARLTVRTAELLLPGAEIVPLAQPVGGKLNDYLRHRNEEPYMLTIPSGAELLRSFSTELSHWLTLMKEQGLKWLRIQPAQSAQWDIQVPEIPHAVTIWTPDAIARGEINGFAEESELPFNHYTDYDKYIQIREACPGAELLSSSFRPAPRHFPAWMRRREEWEALAPLLEAPAVPRPHSKPLLSVVICAYNAAAHLPWAIRSVLKQTSSAWELILVDDASNDGTDAAIERLVPLAHNVTVIRHEHNRGKAASLNTALVAARGSWLLELDADDWLTCDAVARFAEAAVCAEDSVALICGNYGEWLERSPHQLLFRKIHVTSPIKDVRQLLENARPLIPRLYRVSTLRQEGGWRQSDPFYGRLYEDMEMLIRLLRSYEAEYLPHCLYHRRLRSSSMSRKHAKAYAAWKLWALASFEGLDHR</sequence>
<dbReference type="Proteomes" id="UP000640274">
    <property type="component" value="Unassembled WGS sequence"/>
</dbReference>
<proteinExistence type="predicted"/>
<gene>
    <name evidence="2" type="ORF">JFN88_17725</name>
</gene>
<dbReference type="InterPro" id="IPR029044">
    <property type="entry name" value="Nucleotide-diphossugar_trans"/>
</dbReference>
<reference evidence="2" key="1">
    <citation type="submission" date="2020-12" db="EMBL/GenBank/DDBJ databases">
        <authorList>
            <person name="Huq M.A."/>
        </authorList>
    </citation>
    <scope>NUCLEOTIDE SEQUENCE</scope>
    <source>
        <strain evidence="2">MAHUQ-46</strain>
    </source>
</reference>
<protein>
    <submittedName>
        <fullName evidence="2">Glycosyltransferase family 2 protein</fullName>
    </submittedName>
</protein>
<keyword evidence="3" id="KW-1185">Reference proteome</keyword>
<dbReference type="Pfam" id="PF00535">
    <property type="entry name" value="Glycos_transf_2"/>
    <property type="match status" value="1"/>
</dbReference>
<evidence type="ECO:0000313" key="2">
    <source>
        <dbReference type="EMBL" id="MBJ6363044.1"/>
    </source>
</evidence>
<dbReference type="InterPro" id="IPR050834">
    <property type="entry name" value="Glycosyltransf_2"/>
</dbReference>
<name>A0A934J4B9_9BACL</name>
<dbReference type="AlphaFoldDB" id="A0A934J4B9"/>
<organism evidence="2 3">
    <name type="scientific">Paenibacillus roseus</name>
    <dbReference type="NCBI Taxonomy" id="2798579"/>
    <lineage>
        <taxon>Bacteria</taxon>
        <taxon>Bacillati</taxon>
        <taxon>Bacillota</taxon>
        <taxon>Bacilli</taxon>
        <taxon>Bacillales</taxon>
        <taxon>Paenibacillaceae</taxon>
        <taxon>Paenibacillus</taxon>
    </lineage>
</organism>
<accession>A0A934J4B9</accession>
<dbReference type="EMBL" id="JAELUP010000103">
    <property type="protein sequence ID" value="MBJ6363044.1"/>
    <property type="molecule type" value="Genomic_DNA"/>
</dbReference>
<dbReference type="PANTHER" id="PTHR43685">
    <property type="entry name" value="GLYCOSYLTRANSFERASE"/>
    <property type="match status" value="1"/>
</dbReference>
<dbReference type="Gene3D" id="3.90.550.10">
    <property type="entry name" value="Spore Coat Polysaccharide Biosynthesis Protein SpsA, Chain A"/>
    <property type="match status" value="1"/>
</dbReference>
<evidence type="ECO:0000259" key="1">
    <source>
        <dbReference type="Pfam" id="PF00535"/>
    </source>
</evidence>
<evidence type="ECO:0000313" key="3">
    <source>
        <dbReference type="Proteomes" id="UP000640274"/>
    </source>
</evidence>